<feature type="transmembrane region" description="Helical" evidence="13">
    <location>
        <begin position="115"/>
        <end position="140"/>
    </location>
</feature>
<keyword evidence="16" id="KW-1185">Reference proteome</keyword>
<dbReference type="GO" id="GO:0032025">
    <property type="term" value="P:response to cobalt ion"/>
    <property type="evidence" value="ECO:0007669"/>
    <property type="project" value="TreeGrafter"/>
</dbReference>
<feature type="transmembrane region" description="Helical" evidence="13">
    <location>
        <begin position="242"/>
        <end position="269"/>
    </location>
</feature>
<protein>
    <recommendedName>
        <fullName evidence="13">Nickel/cobalt efflux system</fullName>
    </recommendedName>
</protein>
<name>A0A4Q9GG64_9HYPH</name>
<keyword evidence="11 13" id="KW-0472">Membrane</keyword>
<keyword evidence="8 13" id="KW-1133">Transmembrane helix</keyword>
<feature type="chain" id="PRO_5020369069" description="Nickel/cobalt efflux system" evidence="14">
    <location>
        <begin position="25"/>
        <end position="319"/>
    </location>
</feature>
<evidence type="ECO:0000256" key="4">
    <source>
        <dbReference type="ARBA" id="ARBA00022448"/>
    </source>
</evidence>
<keyword evidence="14" id="KW-0732">Signal</keyword>
<dbReference type="GO" id="GO:0006824">
    <property type="term" value="P:cobalt ion transport"/>
    <property type="evidence" value="ECO:0007669"/>
    <property type="project" value="UniProtKB-KW"/>
</dbReference>
<dbReference type="GO" id="GO:0005886">
    <property type="term" value="C:plasma membrane"/>
    <property type="evidence" value="ECO:0007669"/>
    <property type="project" value="UniProtKB-SubCell"/>
</dbReference>
<keyword evidence="12" id="KW-0170">Cobalt</keyword>
<evidence type="ECO:0000256" key="12">
    <source>
        <dbReference type="ARBA" id="ARBA00023285"/>
    </source>
</evidence>
<feature type="transmembrane region" description="Helical" evidence="13">
    <location>
        <begin position="73"/>
        <end position="94"/>
    </location>
</feature>
<dbReference type="EMBL" id="SIUB01000005">
    <property type="protein sequence ID" value="TBN52456.1"/>
    <property type="molecule type" value="Genomic_DNA"/>
</dbReference>
<evidence type="ECO:0000256" key="1">
    <source>
        <dbReference type="ARBA" id="ARBA00002510"/>
    </source>
</evidence>
<evidence type="ECO:0000256" key="6">
    <source>
        <dbReference type="ARBA" id="ARBA00022596"/>
    </source>
</evidence>
<dbReference type="InterPro" id="IPR011541">
    <property type="entry name" value="Ni/Co_transpt_high_affinity"/>
</dbReference>
<dbReference type="PANTHER" id="PTHR40659:SF1">
    <property type="entry name" value="NICKEL_COBALT EFFLUX SYSTEM RCNA"/>
    <property type="match status" value="1"/>
</dbReference>
<keyword evidence="5" id="KW-1003">Cell membrane</keyword>
<evidence type="ECO:0000256" key="9">
    <source>
        <dbReference type="ARBA" id="ARBA00023065"/>
    </source>
</evidence>
<evidence type="ECO:0000256" key="10">
    <source>
        <dbReference type="ARBA" id="ARBA00023112"/>
    </source>
</evidence>
<feature type="transmembrane region" description="Helical" evidence="13">
    <location>
        <begin position="281"/>
        <end position="313"/>
    </location>
</feature>
<keyword evidence="10" id="KW-0921">Nickel transport</keyword>
<evidence type="ECO:0000256" key="7">
    <source>
        <dbReference type="ARBA" id="ARBA00022692"/>
    </source>
</evidence>
<dbReference type="InterPro" id="IPR051224">
    <property type="entry name" value="NiCoT_RcnA"/>
</dbReference>
<reference evidence="15 16" key="1">
    <citation type="submission" date="2019-02" db="EMBL/GenBank/DDBJ databases">
        <title>Hansschlegelia quercus sp. nov., a novel methylotrophic bacterium from buds of oak (Quercus robur L.).</title>
        <authorList>
            <person name="Agafonova N.V."/>
            <person name="Kaparullina E.N."/>
            <person name="Grouzdev D.S."/>
            <person name="Doronina N.V."/>
        </authorList>
    </citation>
    <scope>NUCLEOTIDE SEQUENCE [LARGE SCALE GENOMIC DNA]</scope>
    <source>
        <strain evidence="15 16">Dub</strain>
    </source>
</reference>
<comment type="caution">
    <text evidence="15">The sequence shown here is derived from an EMBL/GenBank/DDBJ whole genome shotgun (WGS) entry which is preliminary data.</text>
</comment>
<gene>
    <name evidence="15" type="ORF">EYR15_11500</name>
</gene>
<organism evidence="15 16">
    <name type="scientific">Hansschlegelia quercus</name>
    <dbReference type="NCBI Taxonomy" id="2528245"/>
    <lineage>
        <taxon>Bacteria</taxon>
        <taxon>Pseudomonadati</taxon>
        <taxon>Pseudomonadota</taxon>
        <taxon>Alphaproteobacteria</taxon>
        <taxon>Hyphomicrobiales</taxon>
        <taxon>Methylopilaceae</taxon>
        <taxon>Hansschlegelia</taxon>
    </lineage>
</organism>
<evidence type="ECO:0000313" key="15">
    <source>
        <dbReference type="EMBL" id="TBN52456.1"/>
    </source>
</evidence>
<keyword evidence="7 13" id="KW-0812">Transmembrane</keyword>
<feature type="transmembrane region" description="Helical" evidence="13">
    <location>
        <begin position="152"/>
        <end position="171"/>
    </location>
</feature>
<dbReference type="Proteomes" id="UP000291613">
    <property type="component" value="Unassembled WGS sequence"/>
</dbReference>
<evidence type="ECO:0000256" key="8">
    <source>
        <dbReference type="ARBA" id="ARBA00022989"/>
    </source>
</evidence>
<dbReference type="OrthoDB" id="9812956at2"/>
<evidence type="ECO:0000256" key="5">
    <source>
        <dbReference type="ARBA" id="ARBA00022475"/>
    </source>
</evidence>
<keyword evidence="3" id="KW-0171">Cobalt transport</keyword>
<comment type="subcellular location">
    <subcellularLocation>
        <location evidence="2 13">Cell membrane</location>
        <topology evidence="2 13">Multi-pass membrane protein</topology>
    </subcellularLocation>
</comment>
<comment type="similarity">
    <text evidence="13">Belongs to the NiCoT transporter (TC 2.A.52) family.</text>
</comment>
<accession>A0A4Q9GG64</accession>
<comment type="function">
    <text evidence="1">Efflux system for nickel and cobalt.</text>
</comment>
<dbReference type="GO" id="GO:0046583">
    <property type="term" value="F:monoatomic cation efflux transmembrane transporter activity"/>
    <property type="evidence" value="ECO:0007669"/>
    <property type="project" value="TreeGrafter"/>
</dbReference>
<dbReference type="GO" id="GO:0010045">
    <property type="term" value="P:response to nickel cation"/>
    <property type="evidence" value="ECO:0007669"/>
    <property type="project" value="TreeGrafter"/>
</dbReference>
<dbReference type="GO" id="GO:0015099">
    <property type="term" value="F:nickel cation transmembrane transporter activity"/>
    <property type="evidence" value="ECO:0007669"/>
    <property type="project" value="UniProtKB-UniRule"/>
</dbReference>
<evidence type="ECO:0000256" key="2">
    <source>
        <dbReference type="ARBA" id="ARBA00004651"/>
    </source>
</evidence>
<keyword evidence="6" id="KW-0533">Nickel</keyword>
<dbReference type="RefSeq" id="WP_131003690.1">
    <property type="nucleotide sequence ID" value="NZ_JBHSZR010000013.1"/>
</dbReference>
<evidence type="ECO:0000313" key="16">
    <source>
        <dbReference type="Proteomes" id="UP000291613"/>
    </source>
</evidence>
<dbReference type="AlphaFoldDB" id="A0A4Q9GG64"/>
<dbReference type="Pfam" id="PF03824">
    <property type="entry name" value="NicO"/>
    <property type="match status" value="2"/>
</dbReference>
<feature type="signal peptide" evidence="14">
    <location>
        <begin position="1"/>
        <end position="24"/>
    </location>
</feature>
<evidence type="ECO:0000256" key="14">
    <source>
        <dbReference type="SAM" id="SignalP"/>
    </source>
</evidence>
<sequence length="319" mass="31344">MRRAVAICAVVAACLALGLADAFAQNAGPFGVGRPDGGGAVPADGLFGWIAAKQSGFYQSLSSAIRAVRTDKAALASLLGLSFAYGVFHAAGPGHGKAVISSYLVATGEGFRRGVALSAVAALAQALSAIAVVGVLAIVIGATSVAMGAATFWLEAASYAAIVALGLVLLWRKGRGFGRTLTGRSAHVHGPDCGHAHGVDPATVEGRFDLRRAALAVLAVGIRPCTGALIVLVFALAQGLVWAGVAATFAMAVGTAVTVAAIAALAVGAKSTALRIAASRPGLGAVLIAGLETVAALVVLGFGALMLAGMLLMGAGGPG</sequence>
<dbReference type="PANTHER" id="PTHR40659">
    <property type="entry name" value="NICKEL/COBALT EFFLUX SYSTEM RCNA"/>
    <property type="match status" value="1"/>
</dbReference>
<evidence type="ECO:0000256" key="13">
    <source>
        <dbReference type="RuleBase" id="RU362101"/>
    </source>
</evidence>
<proteinExistence type="inferred from homology"/>
<evidence type="ECO:0000256" key="11">
    <source>
        <dbReference type="ARBA" id="ARBA00023136"/>
    </source>
</evidence>
<evidence type="ECO:0000256" key="3">
    <source>
        <dbReference type="ARBA" id="ARBA00022426"/>
    </source>
</evidence>
<keyword evidence="4 13" id="KW-0813">Transport</keyword>
<feature type="transmembrane region" description="Helical" evidence="13">
    <location>
        <begin position="213"/>
        <end position="236"/>
    </location>
</feature>
<keyword evidence="9" id="KW-0406">Ion transport</keyword>